<dbReference type="FunFam" id="1.10.8.270:FF:000011">
    <property type="entry name" value="TBC1 domain family member 5"/>
    <property type="match status" value="1"/>
</dbReference>
<evidence type="ECO:0000256" key="2">
    <source>
        <dbReference type="SAM" id="MobiDB-lite"/>
    </source>
</evidence>
<dbReference type="GO" id="GO:0005737">
    <property type="term" value="C:cytoplasm"/>
    <property type="evidence" value="ECO:0007669"/>
    <property type="project" value="UniProtKB-ARBA"/>
</dbReference>
<sequence length="590" mass="67274">MIKNPAFDIKSNLKNLKINESIPSESSEESESVAVVSGVQKYLLEWENLSSGDEAKWKHLCASAKCGGLRTSYFRSVCWRLMLNILPASRPNTWSGIITSLRADYDALKKEHFISPREEDVPVSDHPLSQDTEQSKWHKYFCDNELKTVIKQDIIRTFPGVEFFRDLKIQEHMLNILFCYARKNPEMCYRQGMHEILAPILFVLNADTENFFCVRETEELSEIISQLMNPDYLEHDSFCIFSTLMQSIEIYYQTAGPVSSSGYFPTRIHVSTAVTENPVITQLNFIKDSILKPIDPDLESHLSELSIPFSTFGIRWLRLLFGREFEFEDLLVLWDALFSEGPRLSLINFIVVALLLSIRYNLLRCDYSECLSLLMKFPHSVSVVDIVRVAMQLRDDSQSERGLCPIYKVAPPVEQSSTQGARKKETIKQRPKTRPTSNRRTVIDGIAFNKNKTLKNLQDELSHMQMLLTICRDKLAQYHPVLDAGVLIGNTPARQAVEGLSQLHLLLDDYFARLEPKPVDPVTTNEIETAYEANEGPSILSNSPAPMSKAVNRGDLDRELKELPKRTCTEETQEKSSASEFPTVNPVGYR</sequence>
<reference evidence="4" key="1">
    <citation type="submission" date="2021-12" db="EMBL/GenBank/DDBJ databases">
        <authorList>
            <person name="King R."/>
        </authorList>
    </citation>
    <scope>NUCLEOTIDE SEQUENCE</scope>
</reference>
<dbReference type="Proteomes" id="UP001152759">
    <property type="component" value="Chromosome 8"/>
</dbReference>
<dbReference type="Gene3D" id="1.10.472.80">
    <property type="entry name" value="Ypt/Rab-GAP domain of gyp1p, domain 3"/>
    <property type="match status" value="1"/>
</dbReference>
<gene>
    <name evidence="4" type="ORF">BEMITA_LOCUS12747</name>
</gene>
<keyword evidence="1" id="KW-0343">GTPase activation</keyword>
<dbReference type="PANTHER" id="PTHR22957:SF337">
    <property type="entry name" value="TBC1 DOMAIN FAMILY MEMBER 5"/>
    <property type="match status" value="1"/>
</dbReference>
<dbReference type="EMBL" id="OU963869">
    <property type="protein sequence ID" value="CAH0394451.1"/>
    <property type="molecule type" value="Genomic_DNA"/>
</dbReference>
<evidence type="ECO:0000259" key="3">
    <source>
        <dbReference type="PROSITE" id="PS50086"/>
    </source>
</evidence>
<dbReference type="FunFam" id="1.10.472.80:FF:000038">
    <property type="entry name" value="TBC1 domain family member 5"/>
    <property type="match status" value="1"/>
</dbReference>
<dbReference type="PROSITE" id="PS50086">
    <property type="entry name" value="TBC_RABGAP"/>
    <property type="match status" value="1"/>
</dbReference>
<proteinExistence type="predicted"/>
<feature type="compositionally biased region" description="Basic and acidic residues" evidence="2">
    <location>
        <begin position="552"/>
        <end position="574"/>
    </location>
</feature>
<dbReference type="InterPro" id="IPR000195">
    <property type="entry name" value="Rab-GAP-TBC_dom"/>
</dbReference>
<evidence type="ECO:0000313" key="5">
    <source>
        <dbReference type="Proteomes" id="UP001152759"/>
    </source>
</evidence>
<protein>
    <recommendedName>
        <fullName evidence="3">Rab-GAP TBC domain-containing protein</fullName>
    </recommendedName>
</protein>
<dbReference type="GO" id="GO:0005096">
    <property type="term" value="F:GTPase activator activity"/>
    <property type="evidence" value="ECO:0007669"/>
    <property type="project" value="UniProtKB-KW"/>
</dbReference>
<evidence type="ECO:0000313" key="4">
    <source>
        <dbReference type="EMBL" id="CAH0394451.1"/>
    </source>
</evidence>
<accession>A0A9P0F9Y9</accession>
<feature type="region of interest" description="Disordered" evidence="2">
    <location>
        <begin position="535"/>
        <end position="590"/>
    </location>
</feature>
<dbReference type="PANTHER" id="PTHR22957">
    <property type="entry name" value="TBC1 DOMAIN FAMILY MEMBER GTPASE-ACTIVATING PROTEIN"/>
    <property type="match status" value="1"/>
</dbReference>
<dbReference type="KEGG" id="btab:109044477"/>
<dbReference type="Pfam" id="PF00566">
    <property type="entry name" value="RabGAP-TBC"/>
    <property type="match status" value="1"/>
</dbReference>
<dbReference type="SUPFAM" id="SSF47923">
    <property type="entry name" value="Ypt/Rab-GAP domain of gyp1p"/>
    <property type="match status" value="2"/>
</dbReference>
<dbReference type="Gene3D" id="1.10.8.270">
    <property type="entry name" value="putative rabgap domain of human tbc1 domain family member 14 like domains"/>
    <property type="match status" value="1"/>
</dbReference>
<evidence type="ECO:0000256" key="1">
    <source>
        <dbReference type="ARBA" id="ARBA00022468"/>
    </source>
</evidence>
<organism evidence="4 5">
    <name type="scientific">Bemisia tabaci</name>
    <name type="common">Sweetpotato whitefly</name>
    <name type="synonym">Aleurodes tabaci</name>
    <dbReference type="NCBI Taxonomy" id="7038"/>
    <lineage>
        <taxon>Eukaryota</taxon>
        <taxon>Metazoa</taxon>
        <taxon>Ecdysozoa</taxon>
        <taxon>Arthropoda</taxon>
        <taxon>Hexapoda</taxon>
        <taxon>Insecta</taxon>
        <taxon>Pterygota</taxon>
        <taxon>Neoptera</taxon>
        <taxon>Paraneoptera</taxon>
        <taxon>Hemiptera</taxon>
        <taxon>Sternorrhyncha</taxon>
        <taxon>Aleyrodoidea</taxon>
        <taxon>Aleyrodidae</taxon>
        <taxon>Aleyrodinae</taxon>
        <taxon>Bemisia</taxon>
    </lineage>
</organism>
<keyword evidence="5" id="KW-1185">Reference proteome</keyword>
<dbReference type="InterPro" id="IPR035969">
    <property type="entry name" value="Rab-GAP_TBC_sf"/>
</dbReference>
<dbReference type="SMART" id="SM00164">
    <property type="entry name" value="TBC"/>
    <property type="match status" value="1"/>
</dbReference>
<dbReference type="AlphaFoldDB" id="A0A9P0F9Y9"/>
<name>A0A9P0F9Y9_BEMTA</name>
<feature type="domain" description="Rab-GAP TBC" evidence="3">
    <location>
        <begin position="69"/>
        <end position="341"/>
    </location>
</feature>
<feature type="region of interest" description="Disordered" evidence="2">
    <location>
        <begin position="415"/>
        <end position="437"/>
    </location>
</feature>